<dbReference type="InterPro" id="IPR025705">
    <property type="entry name" value="Beta_hexosaminidase_sua/sub"/>
</dbReference>
<dbReference type="InterPro" id="IPR029018">
    <property type="entry name" value="Hex-like_dom2"/>
</dbReference>
<dbReference type="Pfam" id="PF00728">
    <property type="entry name" value="Glyco_hydro_20"/>
    <property type="match status" value="1"/>
</dbReference>
<comment type="similarity">
    <text evidence="1">Belongs to the glycosyl hydrolase 20 family.</text>
</comment>
<dbReference type="RefSeq" id="WP_074710091.1">
    <property type="nucleotide sequence ID" value="NZ_FNTV01000001.1"/>
</dbReference>
<proteinExistence type="inferred from homology"/>
<dbReference type="Pfam" id="PF02838">
    <property type="entry name" value="Glyco_hydro_20b"/>
    <property type="match status" value="1"/>
</dbReference>
<dbReference type="PANTHER" id="PTHR43678">
    <property type="entry name" value="PUTATIVE (AFU_ORTHOLOGUE AFUA_2G00640)-RELATED"/>
    <property type="match status" value="1"/>
</dbReference>
<keyword evidence="2" id="KW-0378">Hydrolase</keyword>
<dbReference type="SUPFAM" id="SSF55545">
    <property type="entry name" value="beta-N-acetylhexosaminidase-like domain"/>
    <property type="match status" value="1"/>
</dbReference>
<dbReference type="Proteomes" id="UP000182725">
    <property type="component" value="Unassembled WGS sequence"/>
</dbReference>
<dbReference type="InterPro" id="IPR017853">
    <property type="entry name" value="GH"/>
</dbReference>
<evidence type="ECO:0000256" key="2">
    <source>
        <dbReference type="ARBA" id="ARBA00022801"/>
    </source>
</evidence>
<evidence type="ECO:0000313" key="8">
    <source>
        <dbReference type="Proteomes" id="UP000182725"/>
    </source>
</evidence>
<dbReference type="InterPro" id="IPR015882">
    <property type="entry name" value="HEX_bac_N"/>
</dbReference>
<dbReference type="InterPro" id="IPR052764">
    <property type="entry name" value="GH20_Enzymes"/>
</dbReference>
<feature type="active site" description="Proton donor" evidence="4">
    <location>
        <position position="277"/>
    </location>
</feature>
<reference evidence="7 8" key="1">
    <citation type="submission" date="2016-10" db="EMBL/GenBank/DDBJ databases">
        <authorList>
            <person name="de Groot N.N."/>
        </authorList>
    </citation>
    <scope>NUCLEOTIDE SEQUENCE [LARGE SCALE GENOMIC DNA]</scope>
    <source>
        <strain evidence="7 8">DSM 22274</strain>
    </source>
</reference>
<protein>
    <submittedName>
        <fullName evidence="7">Hexosaminidase</fullName>
    </submittedName>
</protein>
<dbReference type="CDD" id="cd06564">
    <property type="entry name" value="GH20_DspB_LnbB-like"/>
    <property type="match status" value="1"/>
</dbReference>
<dbReference type="Gene3D" id="3.30.379.10">
    <property type="entry name" value="Chitobiase/beta-hexosaminidase domain 2-like"/>
    <property type="match status" value="1"/>
</dbReference>
<name>A0A1H5F1H1_9MICC</name>
<evidence type="ECO:0000256" key="1">
    <source>
        <dbReference type="ARBA" id="ARBA00006285"/>
    </source>
</evidence>
<accession>A0A1H5F1H1</accession>
<evidence type="ECO:0000256" key="4">
    <source>
        <dbReference type="PIRSR" id="PIRSR625705-1"/>
    </source>
</evidence>
<dbReference type="InterPro" id="IPR015883">
    <property type="entry name" value="Glyco_hydro_20_cat"/>
</dbReference>
<dbReference type="EMBL" id="FNTV01000001">
    <property type="protein sequence ID" value="SED97219.1"/>
    <property type="molecule type" value="Genomic_DNA"/>
</dbReference>
<organism evidence="7 8">
    <name type="scientific">Arthrobacter alpinus</name>
    <dbReference type="NCBI Taxonomy" id="656366"/>
    <lineage>
        <taxon>Bacteria</taxon>
        <taxon>Bacillati</taxon>
        <taxon>Actinomycetota</taxon>
        <taxon>Actinomycetes</taxon>
        <taxon>Micrococcales</taxon>
        <taxon>Micrococcaceae</taxon>
        <taxon>Arthrobacter</taxon>
    </lineage>
</organism>
<dbReference type="SUPFAM" id="SSF51445">
    <property type="entry name" value="(Trans)glycosidases"/>
    <property type="match status" value="1"/>
</dbReference>
<dbReference type="AlphaFoldDB" id="A0A1H5F1H1"/>
<evidence type="ECO:0000259" key="5">
    <source>
        <dbReference type="Pfam" id="PF00728"/>
    </source>
</evidence>
<sequence>MDGTNRDNKPCRGIAVEHSPELAATATTLLADFAELTSSSLGRGVQPVTIELALDPDLEFSTENATAATEGYLLEINGGVKITARTDTGVYWGTRSLLQMLASSLTLPDGIAVDWPNYPVRGFMLDVGRRFARPEAVRDYIRMMSWFKINTFMIHLNDNEITKDTKRSWDEAQQGFRLASDSPWIAGLASEDGAYDRVEWDSFEDLAASRHVQLVPELDVPAHSRSIIRWRPETGLNGGDSDMLDLGKTETIHLVKGLFDEFVPWFRGPAVHFGADEYSKEHSEDYRRFFNAISTHLRSLGRDPVAWGSLSTMSGGAGSTGTEGYNRDVVICAWNNDWYSGQAAVTDGYKVINTNDDLLYIVPFADYYHGGALDAQPLFETWEPHVFGEGKDLCALHPQLLGAASAVWNDLVLNNYDEQAVFDLVKPAFGVLAQKMWVGAVAGLLYEEFTERGEALSRWPGRAHFH</sequence>
<gene>
    <name evidence="7" type="ORF">SAMN04489740_0395</name>
</gene>
<dbReference type="Gene3D" id="3.20.20.80">
    <property type="entry name" value="Glycosidases"/>
    <property type="match status" value="1"/>
</dbReference>
<dbReference type="GO" id="GO:0004563">
    <property type="term" value="F:beta-N-acetylhexosaminidase activity"/>
    <property type="evidence" value="ECO:0007669"/>
    <property type="project" value="InterPro"/>
</dbReference>
<dbReference type="PANTHER" id="PTHR43678:SF1">
    <property type="entry name" value="BETA-N-ACETYLHEXOSAMINIDASE"/>
    <property type="match status" value="1"/>
</dbReference>
<feature type="domain" description="Glycoside hydrolase family 20 catalytic" evidence="5">
    <location>
        <begin position="118"/>
        <end position="437"/>
    </location>
</feature>
<feature type="domain" description="Beta-hexosaminidase bacterial type N-terminal" evidence="6">
    <location>
        <begin position="21"/>
        <end position="115"/>
    </location>
</feature>
<dbReference type="PRINTS" id="PR00738">
    <property type="entry name" value="GLHYDRLASE20"/>
</dbReference>
<keyword evidence="3" id="KW-0326">Glycosidase</keyword>
<evidence type="ECO:0000313" key="7">
    <source>
        <dbReference type="EMBL" id="SED97219.1"/>
    </source>
</evidence>
<evidence type="ECO:0000259" key="6">
    <source>
        <dbReference type="Pfam" id="PF02838"/>
    </source>
</evidence>
<dbReference type="GO" id="GO:0005975">
    <property type="term" value="P:carbohydrate metabolic process"/>
    <property type="evidence" value="ECO:0007669"/>
    <property type="project" value="InterPro"/>
</dbReference>
<evidence type="ECO:0000256" key="3">
    <source>
        <dbReference type="ARBA" id="ARBA00023295"/>
    </source>
</evidence>